<accession>A0AA38FBF0</accession>
<gene>
    <name evidence="2" type="ORF">KI387_031436</name>
</gene>
<dbReference type="AlphaFoldDB" id="A0AA38FBF0"/>
<dbReference type="InterPro" id="IPR044952">
    <property type="entry name" value="SUV2"/>
</dbReference>
<evidence type="ECO:0000313" key="3">
    <source>
        <dbReference type="Proteomes" id="UP000824469"/>
    </source>
</evidence>
<comment type="caution">
    <text evidence="2">The sequence shown here is derived from an EMBL/GenBank/DDBJ whole genome shotgun (WGS) entry which is preliminary data.</text>
</comment>
<dbReference type="EMBL" id="JAHRHJ020000010">
    <property type="protein sequence ID" value="KAH9299754.1"/>
    <property type="molecule type" value="Genomic_DNA"/>
</dbReference>
<feature type="region of interest" description="Disordered" evidence="1">
    <location>
        <begin position="127"/>
        <end position="156"/>
    </location>
</feature>
<protein>
    <submittedName>
        <fullName evidence="2">Uncharacterized protein</fullName>
    </submittedName>
</protein>
<keyword evidence="3" id="KW-1185">Reference proteome</keyword>
<organism evidence="2 3">
    <name type="scientific">Taxus chinensis</name>
    <name type="common">Chinese yew</name>
    <name type="synonym">Taxus wallichiana var. chinensis</name>
    <dbReference type="NCBI Taxonomy" id="29808"/>
    <lineage>
        <taxon>Eukaryota</taxon>
        <taxon>Viridiplantae</taxon>
        <taxon>Streptophyta</taxon>
        <taxon>Embryophyta</taxon>
        <taxon>Tracheophyta</taxon>
        <taxon>Spermatophyta</taxon>
        <taxon>Pinopsida</taxon>
        <taxon>Pinidae</taxon>
        <taxon>Conifers II</taxon>
        <taxon>Cupressales</taxon>
        <taxon>Taxaceae</taxon>
        <taxon>Taxus</taxon>
    </lineage>
</organism>
<feature type="non-terminal residue" evidence="2">
    <location>
        <position position="299"/>
    </location>
</feature>
<dbReference type="PANTHER" id="PTHR35761:SF1">
    <property type="entry name" value="PROTEIN SENSITIVE TO UV 2"/>
    <property type="match status" value="1"/>
</dbReference>
<sequence>FGPILFYRSLSELLQKKVGIDVQLQAVQLLFLLLNCPRLLKMFCGCKEDVQMQIKNNGSKLDVSCIEGTYEMVLQGLAECICQTGHDLQVYTLRRRALHVLAFIAASGSMGIACLLSSMSSGCNNTQEPKTCSDSERNSSLNMEGNTGSHNSDNVKHKSVHTEQCVSQISNDVERQIPNILMLLVTLLNSEVDEEENDVSKVDGGAEGISKERATLVREALILLHSLACNPTYEASVLQVLTNGKAPLRLSLGVVKRIANRSFINSRSRRVHKTDIDQSDTMELAKDLQKRILSHARDV</sequence>
<evidence type="ECO:0000256" key="1">
    <source>
        <dbReference type="SAM" id="MobiDB-lite"/>
    </source>
</evidence>
<feature type="compositionally biased region" description="Polar residues" evidence="1">
    <location>
        <begin position="138"/>
        <end position="152"/>
    </location>
</feature>
<evidence type="ECO:0000313" key="2">
    <source>
        <dbReference type="EMBL" id="KAH9299754.1"/>
    </source>
</evidence>
<name>A0AA38FBF0_TAXCH</name>
<dbReference type="Proteomes" id="UP000824469">
    <property type="component" value="Unassembled WGS sequence"/>
</dbReference>
<reference evidence="2 3" key="1">
    <citation type="journal article" date="2021" name="Nat. Plants">
        <title>The Taxus genome provides insights into paclitaxel biosynthesis.</title>
        <authorList>
            <person name="Xiong X."/>
            <person name="Gou J."/>
            <person name="Liao Q."/>
            <person name="Li Y."/>
            <person name="Zhou Q."/>
            <person name="Bi G."/>
            <person name="Li C."/>
            <person name="Du R."/>
            <person name="Wang X."/>
            <person name="Sun T."/>
            <person name="Guo L."/>
            <person name="Liang H."/>
            <person name="Lu P."/>
            <person name="Wu Y."/>
            <person name="Zhang Z."/>
            <person name="Ro D.K."/>
            <person name="Shang Y."/>
            <person name="Huang S."/>
            <person name="Yan J."/>
        </authorList>
    </citation>
    <scope>NUCLEOTIDE SEQUENCE [LARGE SCALE GENOMIC DNA]</scope>
    <source>
        <strain evidence="2">Ta-2019</strain>
    </source>
</reference>
<feature type="non-terminal residue" evidence="2">
    <location>
        <position position="1"/>
    </location>
</feature>
<dbReference type="PANTHER" id="PTHR35761">
    <property type="entry name" value="ATR INTERACTING PROTEIN"/>
    <property type="match status" value="1"/>
</dbReference>
<dbReference type="GO" id="GO:0006974">
    <property type="term" value="P:DNA damage response"/>
    <property type="evidence" value="ECO:0007669"/>
    <property type="project" value="InterPro"/>
</dbReference>
<proteinExistence type="predicted"/>
<dbReference type="OMA" id="HANSCHQ"/>